<keyword evidence="2" id="KW-0614">Plasmid</keyword>
<evidence type="ECO:0000259" key="1">
    <source>
        <dbReference type="Pfam" id="PF00535"/>
    </source>
</evidence>
<dbReference type="AlphaFoldDB" id="E8X7T3"/>
<dbReference type="GO" id="GO:0016758">
    <property type="term" value="F:hexosyltransferase activity"/>
    <property type="evidence" value="ECO:0007669"/>
    <property type="project" value="UniProtKB-ARBA"/>
</dbReference>
<reference evidence="3" key="1">
    <citation type="submission" date="2011-01" db="EMBL/GenBank/DDBJ databases">
        <title>Complete sequence of plasmid4 of Acidobacterium sp. MP5ACTX9.</title>
        <authorList>
            <consortium name="US DOE Joint Genome Institute"/>
            <person name="Lucas S."/>
            <person name="Copeland A."/>
            <person name="Lapidus A."/>
            <person name="Cheng J.-F."/>
            <person name="Goodwin L."/>
            <person name="Pitluck S."/>
            <person name="Teshima H."/>
            <person name="Detter J.C."/>
            <person name="Han C."/>
            <person name="Tapia R."/>
            <person name="Land M."/>
            <person name="Hauser L."/>
            <person name="Kyrpides N."/>
            <person name="Ivanova N."/>
            <person name="Ovchinnikova G."/>
            <person name="Pagani I."/>
            <person name="Rawat S.R."/>
            <person name="Mannisto M."/>
            <person name="Haggblom M.M."/>
            <person name="Woyke T."/>
        </authorList>
    </citation>
    <scope>NUCLEOTIDE SEQUENCE [LARGE SCALE GENOMIC DNA]</scope>
    <source>
        <strain evidence="3">MP5ACTX9</strain>
        <plasmid evidence="3">Plasmid pACIX904</plasmid>
    </source>
</reference>
<gene>
    <name evidence="2" type="ordered locus">AciX9_4587</name>
</gene>
<dbReference type="Gene3D" id="3.90.550.10">
    <property type="entry name" value="Spore Coat Polysaccharide Biosynthesis Protein SpsA, Chain A"/>
    <property type="match status" value="1"/>
</dbReference>
<dbReference type="PANTHER" id="PTHR22916">
    <property type="entry name" value="GLYCOSYLTRANSFERASE"/>
    <property type="match status" value="1"/>
</dbReference>
<evidence type="ECO:0000313" key="3">
    <source>
        <dbReference type="Proteomes" id="UP000000343"/>
    </source>
</evidence>
<dbReference type="HOGENOM" id="CLU_051639_0_0_0"/>
<dbReference type="EMBL" id="CP002484">
    <property type="protein sequence ID" value="ADW71517.1"/>
    <property type="molecule type" value="Genomic_DNA"/>
</dbReference>
<dbReference type="SUPFAM" id="SSF53448">
    <property type="entry name" value="Nucleotide-diphospho-sugar transferases"/>
    <property type="match status" value="1"/>
</dbReference>
<dbReference type="PANTHER" id="PTHR22916:SF3">
    <property type="entry name" value="UDP-GLCNAC:BETAGAL BETA-1,3-N-ACETYLGLUCOSAMINYLTRANSFERASE-LIKE PROTEIN 1"/>
    <property type="match status" value="1"/>
</dbReference>
<name>E8X7T3_GRATM</name>
<dbReference type="InterPro" id="IPR001173">
    <property type="entry name" value="Glyco_trans_2-like"/>
</dbReference>
<dbReference type="eggNOG" id="COG1215">
    <property type="taxonomic scope" value="Bacteria"/>
</dbReference>
<dbReference type="Proteomes" id="UP000000343">
    <property type="component" value="Plasmid pACIX904"/>
</dbReference>
<protein>
    <submittedName>
        <fullName evidence="2">Glycosyl transferase family 2</fullName>
    </submittedName>
</protein>
<dbReference type="RefSeq" id="WP_013573236.1">
    <property type="nucleotide sequence ID" value="NC_015059.1"/>
</dbReference>
<proteinExistence type="predicted"/>
<accession>E8X7T3</accession>
<dbReference type="InterPro" id="IPR029044">
    <property type="entry name" value="Nucleotide-diphossugar_trans"/>
</dbReference>
<dbReference type="OrthoDB" id="9812327at2"/>
<keyword evidence="2" id="KW-0808">Transferase</keyword>
<dbReference type="PaxDb" id="1198114-AciX9_4587"/>
<feature type="domain" description="Glycosyltransferase 2-like" evidence="1">
    <location>
        <begin position="20"/>
        <end position="146"/>
    </location>
</feature>
<organism evidence="3">
    <name type="scientific">Granulicella tundricola (strain ATCC BAA-1859 / DSM 23138 / MP5ACTX9)</name>
    <dbReference type="NCBI Taxonomy" id="1198114"/>
    <lineage>
        <taxon>Bacteria</taxon>
        <taxon>Pseudomonadati</taxon>
        <taxon>Acidobacteriota</taxon>
        <taxon>Terriglobia</taxon>
        <taxon>Terriglobales</taxon>
        <taxon>Acidobacteriaceae</taxon>
        <taxon>Granulicella</taxon>
    </lineage>
</organism>
<evidence type="ECO:0000313" key="2">
    <source>
        <dbReference type="EMBL" id="ADW71517.1"/>
    </source>
</evidence>
<dbReference type="KEGG" id="acm:AciX9_4587"/>
<dbReference type="Pfam" id="PF00535">
    <property type="entry name" value="Glycos_transf_2"/>
    <property type="match status" value="1"/>
</dbReference>
<sequence>MGHSDKSPTSENTLSQPLVTICVTAYRRPTMILQSLLSCTTQDYRPLEINISDDSPNDLVEKMVRSVAVPEGIKLSYRRNIPSLGEPGNVNSLFEHASGQYLLLLHDDDVLLPGAIRALVNAMADTPAAVAAFGGQDVITDSGELDPIESKAISQRFKQEPHLAGIITDPLLCSLEHRFPNDGYLVESAAARAIGYRSVAEVGRAGDCDFAIRLGLHYQERSFILVADTISQYRLTKGSSRTNVGICWRHYEVLAKMENLTLQQTAARDELMEFYTPYALVDNAVFGQRQKALSIFFAKGYRRQSSFVRRAYHLLLIFFPQIYRLRRFVNLEA</sequence>
<keyword evidence="3" id="KW-1185">Reference proteome</keyword>
<geneLocation type="plasmid" evidence="2 3">
    <name>pACIX904</name>
</geneLocation>